<dbReference type="AlphaFoldDB" id="A0A7X8YD08"/>
<reference evidence="2 3" key="1">
    <citation type="submission" date="2020-04" db="EMBL/GenBank/DDBJ databases">
        <title>Nesterenkonia sp. nov., isolated from marine sediment.</title>
        <authorList>
            <person name="Zhang G."/>
        </authorList>
    </citation>
    <scope>NUCLEOTIDE SEQUENCE [LARGE SCALE GENOMIC DNA]</scope>
    <source>
        <strain evidence="2 3">MY13</strain>
    </source>
</reference>
<accession>A0A7X8YD08</accession>
<proteinExistence type="predicted"/>
<keyword evidence="3" id="KW-1185">Reference proteome</keyword>
<dbReference type="Proteomes" id="UP000523139">
    <property type="component" value="Unassembled WGS sequence"/>
</dbReference>
<keyword evidence="1" id="KW-0812">Transmembrane</keyword>
<evidence type="ECO:0000313" key="3">
    <source>
        <dbReference type="Proteomes" id="UP000523139"/>
    </source>
</evidence>
<gene>
    <name evidence="2" type="ORF">HGQ17_01150</name>
</gene>
<organism evidence="2 3">
    <name type="scientific">Nesterenkonia sedimenti</name>
    <dbReference type="NCBI Taxonomy" id="1463632"/>
    <lineage>
        <taxon>Bacteria</taxon>
        <taxon>Bacillati</taxon>
        <taxon>Actinomycetota</taxon>
        <taxon>Actinomycetes</taxon>
        <taxon>Micrococcales</taxon>
        <taxon>Micrococcaceae</taxon>
        <taxon>Nesterenkonia</taxon>
    </lineage>
</organism>
<evidence type="ECO:0000256" key="1">
    <source>
        <dbReference type="SAM" id="Phobius"/>
    </source>
</evidence>
<evidence type="ECO:0000313" key="2">
    <source>
        <dbReference type="EMBL" id="NLS08632.1"/>
    </source>
</evidence>
<feature type="transmembrane region" description="Helical" evidence="1">
    <location>
        <begin position="6"/>
        <end position="28"/>
    </location>
</feature>
<keyword evidence="1" id="KW-1133">Transmembrane helix</keyword>
<protein>
    <submittedName>
        <fullName evidence="2">Uncharacterized protein</fullName>
    </submittedName>
</protein>
<keyword evidence="1" id="KW-0472">Membrane</keyword>
<comment type="caution">
    <text evidence="2">The sequence shown here is derived from an EMBL/GenBank/DDBJ whole genome shotgun (WGS) entry which is preliminary data.</text>
</comment>
<name>A0A7X8YD08_9MICC</name>
<dbReference type="EMBL" id="JABAHY010000001">
    <property type="protein sequence ID" value="NLS08632.1"/>
    <property type="molecule type" value="Genomic_DNA"/>
</dbReference>
<dbReference type="RefSeq" id="WP_168886125.1">
    <property type="nucleotide sequence ID" value="NZ_JABAHY010000001.1"/>
</dbReference>
<sequence length="110" mass="12244">MTAADLFIIAVLVTVLVIGAVSGLRMLADRLRQHFSPEAPASTTEPAMVVEDSLDWIQHRRPRPEIPAMTSEQRLVAEYLAAKAKQEAIHRETRMAMHEAAGQGWRNIAE</sequence>